<sequence>MRLTDKIAIVTGAASGIGAATAERFAAEGAVVYAADIAADPRDDGRTFHRRLDVADLNSWGTLVAEIADRHGRIDVLFNCAGFVGSYDSLTEIDLDDWHRIVAVNQTGVFYGMRSVIPVMRQARAGAVVNMSSAWGLIGSAGVSAYQAAKGAVTVMTKNAAMSYAADGIRVNSVHPGLITTPMTDAQDPEISAELVRQTPLGRAGRADEVASAALFLASDEASFITGAQLVVDGGLIVH</sequence>
<evidence type="ECO:0000256" key="1">
    <source>
        <dbReference type="ARBA" id="ARBA00006484"/>
    </source>
</evidence>
<dbReference type="Pfam" id="PF13561">
    <property type="entry name" value="adh_short_C2"/>
    <property type="match status" value="1"/>
</dbReference>
<accession>A0A5M3WLP2</accession>
<keyword evidence="4" id="KW-1185">Reference proteome</keyword>
<comment type="caution">
    <text evidence="3">The sequence shown here is derived from an EMBL/GenBank/DDBJ whole genome shotgun (WGS) entry which is preliminary data.</text>
</comment>
<dbReference type="PRINTS" id="PR00081">
    <property type="entry name" value="GDHRDH"/>
</dbReference>
<dbReference type="InterPro" id="IPR002347">
    <property type="entry name" value="SDR_fam"/>
</dbReference>
<proteinExistence type="inferred from homology"/>
<dbReference type="PANTHER" id="PTHR24321:SF8">
    <property type="entry name" value="ESTRADIOL 17-BETA-DEHYDROGENASE 8-RELATED"/>
    <property type="match status" value="1"/>
</dbReference>
<evidence type="ECO:0000256" key="2">
    <source>
        <dbReference type="ARBA" id="ARBA00023002"/>
    </source>
</evidence>
<gene>
    <name evidence="3" type="ORF">Amac_037940</name>
</gene>
<protein>
    <submittedName>
        <fullName evidence="3">2,5-dichloro-2,5-cyclohexadiene-1,4-diol dehydrogenase</fullName>
    </submittedName>
</protein>
<dbReference type="NCBIfam" id="NF005559">
    <property type="entry name" value="PRK07231.1"/>
    <property type="match status" value="1"/>
</dbReference>
<evidence type="ECO:0000313" key="4">
    <source>
        <dbReference type="Proteomes" id="UP000331127"/>
    </source>
</evidence>
<name>A0A5M3WLP2_9ACTN</name>
<dbReference type="RefSeq" id="WP_155355651.1">
    <property type="nucleotide sequence ID" value="NZ_BAAAHL010000055.1"/>
</dbReference>
<dbReference type="GO" id="GO:0016491">
    <property type="term" value="F:oxidoreductase activity"/>
    <property type="evidence" value="ECO:0007669"/>
    <property type="project" value="UniProtKB-KW"/>
</dbReference>
<dbReference type="InterPro" id="IPR036291">
    <property type="entry name" value="NAD(P)-bd_dom_sf"/>
</dbReference>
<evidence type="ECO:0000313" key="3">
    <source>
        <dbReference type="EMBL" id="GES10197.1"/>
    </source>
</evidence>
<organism evidence="3 4">
    <name type="scientific">Acrocarpospora macrocephala</name>
    <dbReference type="NCBI Taxonomy" id="150177"/>
    <lineage>
        <taxon>Bacteria</taxon>
        <taxon>Bacillati</taxon>
        <taxon>Actinomycetota</taxon>
        <taxon>Actinomycetes</taxon>
        <taxon>Streptosporangiales</taxon>
        <taxon>Streptosporangiaceae</taxon>
        <taxon>Acrocarpospora</taxon>
    </lineage>
</organism>
<dbReference type="FunFam" id="3.40.50.720:FF:000084">
    <property type="entry name" value="Short-chain dehydrogenase reductase"/>
    <property type="match status" value="1"/>
</dbReference>
<dbReference type="Proteomes" id="UP000331127">
    <property type="component" value="Unassembled WGS sequence"/>
</dbReference>
<dbReference type="Gene3D" id="3.40.50.720">
    <property type="entry name" value="NAD(P)-binding Rossmann-like Domain"/>
    <property type="match status" value="1"/>
</dbReference>
<dbReference type="AlphaFoldDB" id="A0A5M3WLP2"/>
<dbReference type="SUPFAM" id="SSF51735">
    <property type="entry name" value="NAD(P)-binding Rossmann-fold domains"/>
    <property type="match status" value="1"/>
</dbReference>
<reference evidence="3 4" key="1">
    <citation type="submission" date="2019-10" db="EMBL/GenBank/DDBJ databases">
        <title>Whole genome shotgun sequence of Acrocarpospora macrocephala NBRC 16266.</title>
        <authorList>
            <person name="Ichikawa N."/>
            <person name="Kimura A."/>
            <person name="Kitahashi Y."/>
            <person name="Komaki H."/>
            <person name="Oguchi A."/>
        </authorList>
    </citation>
    <scope>NUCLEOTIDE SEQUENCE [LARGE SCALE GENOMIC DNA]</scope>
    <source>
        <strain evidence="3 4">NBRC 16266</strain>
    </source>
</reference>
<keyword evidence="2" id="KW-0560">Oxidoreductase</keyword>
<dbReference type="PRINTS" id="PR00080">
    <property type="entry name" value="SDRFAMILY"/>
</dbReference>
<dbReference type="OrthoDB" id="3676637at2"/>
<dbReference type="PANTHER" id="PTHR24321">
    <property type="entry name" value="DEHYDROGENASES, SHORT CHAIN"/>
    <property type="match status" value="1"/>
</dbReference>
<dbReference type="EMBL" id="BLAE01000019">
    <property type="protein sequence ID" value="GES10197.1"/>
    <property type="molecule type" value="Genomic_DNA"/>
</dbReference>
<comment type="similarity">
    <text evidence="1">Belongs to the short-chain dehydrogenases/reductases (SDR) family.</text>
</comment>